<dbReference type="SUPFAM" id="SSF81442">
    <property type="entry name" value="Cytochrome c oxidase subunit I-like"/>
    <property type="match status" value="1"/>
</dbReference>
<dbReference type="EC" id="1.9.3.1" evidence="3"/>
<keyword evidence="3" id="KW-0560">Oxidoreductase</keyword>
<dbReference type="GO" id="GO:0016020">
    <property type="term" value="C:membrane"/>
    <property type="evidence" value="ECO:0007669"/>
    <property type="project" value="InterPro"/>
</dbReference>
<feature type="domain" description="Cytochrome oxidase subunit I profile" evidence="2">
    <location>
        <begin position="1"/>
        <end position="95"/>
    </location>
</feature>
<evidence type="ECO:0000313" key="3">
    <source>
        <dbReference type="EMBL" id="PJE79373.1"/>
    </source>
</evidence>
<dbReference type="GO" id="GO:0004129">
    <property type="term" value="F:cytochrome-c oxidase activity"/>
    <property type="evidence" value="ECO:0007669"/>
    <property type="project" value="InterPro"/>
</dbReference>
<name>A0A2H9T831_9ZZZZ</name>
<keyword evidence="1" id="KW-1133">Transmembrane helix</keyword>
<dbReference type="PROSITE" id="PS50855">
    <property type="entry name" value="COX1"/>
    <property type="match status" value="1"/>
</dbReference>
<dbReference type="AlphaFoldDB" id="A0A2H9T831"/>
<dbReference type="PRINTS" id="PR01165">
    <property type="entry name" value="CYCOXIDASEI"/>
</dbReference>
<accession>A0A2H9T831</accession>
<dbReference type="Pfam" id="PF00115">
    <property type="entry name" value="COX1"/>
    <property type="match status" value="1"/>
</dbReference>
<evidence type="ECO:0000256" key="1">
    <source>
        <dbReference type="SAM" id="Phobius"/>
    </source>
</evidence>
<dbReference type="GO" id="GO:0016491">
    <property type="term" value="F:oxidoreductase activity"/>
    <property type="evidence" value="ECO:0007669"/>
    <property type="project" value="UniProtKB-KW"/>
</dbReference>
<dbReference type="GO" id="GO:0015990">
    <property type="term" value="P:electron transport coupled proton transport"/>
    <property type="evidence" value="ECO:0007669"/>
    <property type="project" value="TreeGrafter"/>
</dbReference>
<gene>
    <name evidence="3" type="primary">ctaD_3</name>
    <name evidence="3" type="ORF">CI610_01668</name>
</gene>
<evidence type="ECO:0000259" key="2">
    <source>
        <dbReference type="PROSITE" id="PS50855"/>
    </source>
</evidence>
<dbReference type="GO" id="GO:0020037">
    <property type="term" value="F:heme binding"/>
    <property type="evidence" value="ECO:0007669"/>
    <property type="project" value="InterPro"/>
</dbReference>
<dbReference type="Gene3D" id="1.20.210.10">
    <property type="entry name" value="Cytochrome c oxidase-like, subunit I domain"/>
    <property type="match status" value="1"/>
</dbReference>
<reference evidence="3" key="1">
    <citation type="journal article" date="2017" name="Appl. Environ. Microbiol.">
        <title>Molecular characterization of an Endozoicomonas-like organism causing infection in king scallop Pecten maximus L.</title>
        <authorList>
            <person name="Cano I."/>
            <person name="van Aerle R."/>
            <person name="Ross S."/>
            <person name="Verner-Jeffreys D.W."/>
            <person name="Paley R.K."/>
            <person name="Rimmer G."/>
            <person name="Ryder D."/>
            <person name="Hooper P."/>
            <person name="Stone D."/>
            <person name="Feist S.W."/>
        </authorList>
    </citation>
    <scope>NUCLEOTIDE SEQUENCE</scope>
</reference>
<feature type="transmembrane region" description="Helical" evidence="1">
    <location>
        <begin position="50"/>
        <end position="76"/>
    </location>
</feature>
<keyword evidence="1" id="KW-0472">Membrane</keyword>
<dbReference type="GO" id="GO:0005739">
    <property type="term" value="C:mitochondrion"/>
    <property type="evidence" value="ECO:0007669"/>
    <property type="project" value="GOC"/>
</dbReference>
<comment type="caution">
    <text evidence="3">The sequence shown here is derived from an EMBL/GenBank/DDBJ whole genome shotgun (WGS) entry which is preliminary data.</text>
</comment>
<dbReference type="PANTHER" id="PTHR10422:SF18">
    <property type="entry name" value="CYTOCHROME C OXIDASE SUBUNIT 1"/>
    <property type="match status" value="1"/>
</dbReference>
<dbReference type="PANTHER" id="PTHR10422">
    <property type="entry name" value="CYTOCHROME C OXIDASE SUBUNIT 1"/>
    <property type="match status" value="1"/>
</dbReference>
<keyword evidence="1" id="KW-0812">Transmembrane</keyword>
<protein>
    <submittedName>
        <fullName evidence="3">Cytochrome c oxidase subunit 1</fullName>
        <ecNumber evidence="3">1.9.3.1</ecNumber>
    </submittedName>
</protein>
<feature type="transmembrane region" description="Helical" evidence="1">
    <location>
        <begin position="12"/>
        <end position="30"/>
    </location>
</feature>
<dbReference type="InterPro" id="IPR023616">
    <property type="entry name" value="Cyt_c_oxase-like_su1_dom"/>
</dbReference>
<sequence>MANSHKDVGTIYLMLGMWSGFGGLNLSWIMRLELRRPGMWLPRSEVYNGIVTLHAIMMIFFFVMPVLIGGFGNWLLPIILGSIDMSFPRLNTFSF</sequence>
<proteinExistence type="predicted"/>
<dbReference type="InterPro" id="IPR000883">
    <property type="entry name" value="Cyt_C_Oxase_1"/>
</dbReference>
<dbReference type="InterPro" id="IPR036927">
    <property type="entry name" value="Cyt_c_oxase-like_su1_sf"/>
</dbReference>
<dbReference type="EMBL" id="NSIT01000074">
    <property type="protein sequence ID" value="PJE79373.1"/>
    <property type="molecule type" value="Genomic_DNA"/>
</dbReference>
<organism evidence="3">
    <name type="scientific">invertebrate metagenome</name>
    <dbReference type="NCBI Taxonomy" id="1711999"/>
    <lineage>
        <taxon>unclassified sequences</taxon>
        <taxon>metagenomes</taxon>
        <taxon>organismal metagenomes</taxon>
    </lineage>
</organism>
<dbReference type="GO" id="GO:0006123">
    <property type="term" value="P:mitochondrial electron transport, cytochrome c to oxygen"/>
    <property type="evidence" value="ECO:0007669"/>
    <property type="project" value="TreeGrafter"/>
</dbReference>